<feature type="chain" id="PRO_5011583532" evidence="1">
    <location>
        <begin position="21"/>
        <end position="167"/>
    </location>
</feature>
<keyword evidence="3" id="KW-1185">Reference proteome</keyword>
<evidence type="ECO:0000313" key="2">
    <source>
        <dbReference type="EMBL" id="SFF23603.1"/>
    </source>
</evidence>
<organism evidence="2 3">
    <name type="scientific">Fontimonas thermophila</name>
    <dbReference type="NCBI Taxonomy" id="1076937"/>
    <lineage>
        <taxon>Bacteria</taxon>
        <taxon>Pseudomonadati</taxon>
        <taxon>Pseudomonadota</taxon>
        <taxon>Gammaproteobacteria</taxon>
        <taxon>Nevskiales</taxon>
        <taxon>Nevskiaceae</taxon>
        <taxon>Fontimonas</taxon>
    </lineage>
</organism>
<dbReference type="AlphaFoldDB" id="A0A1I2H2J5"/>
<protein>
    <submittedName>
        <fullName evidence="2">Type IV pilus assembly protein PilP</fullName>
    </submittedName>
</protein>
<evidence type="ECO:0000313" key="3">
    <source>
        <dbReference type="Proteomes" id="UP000199771"/>
    </source>
</evidence>
<keyword evidence="1" id="KW-0732">Signal</keyword>
<accession>A0A1I2H2J5</accession>
<proteinExistence type="predicted"/>
<dbReference type="InterPro" id="IPR007446">
    <property type="entry name" value="PilP"/>
</dbReference>
<dbReference type="Pfam" id="PF04351">
    <property type="entry name" value="PilP"/>
    <property type="match status" value="1"/>
</dbReference>
<name>A0A1I2H2J5_9GAMM</name>
<feature type="signal peptide" evidence="1">
    <location>
        <begin position="1"/>
        <end position="20"/>
    </location>
</feature>
<evidence type="ECO:0000256" key="1">
    <source>
        <dbReference type="SAM" id="SignalP"/>
    </source>
</evidence>
<dbReference type="RefSeq" id="WP_091529936.1">
    <property type="nucleotide sequence ID" value="NZ_FOOC01000001.1"/>
</dbReference>
<dbReference type="STRING" id="1076937.SAMN04488120_10190"/>
<dbReference type="Proteomes" id="UP000199771">
    <property type="component" value="Unassembled WGS sequence"/>
</dbReference>
<dbReference type="EMBL" id="FOOC01000001">
    <property type="protein sequence ID" value="SFF23603.1"/>
    <property type="molecule type" value="Genomic_DNA"/>
</dbReference>
<sequence>MNRIAAPLWLGLSLLLPACSSDMSDLEQYAAEVKSRKSTAIEPIPQIKQYEAFVYEAGNRRDPFTEVVAESRTASGPRPDLHRNKEPLEEFPLDALRMTGTIRTKSGVFALVLAPDGIVHRVTVKNYMGQNYGQIVSISESEIRLQELVPDGFGGWTQREATLILTE</sequence>
<dbReference type="Gene3D" id="2.30.30.830">
    <property type="match status" value="1"/>
</dbReference>
<dbReference type="OrthoDB" id="5296580at2"/>
<gene>
    <name evidence="2" type="ORF">SAMN04488120_10190</name>
</gene>
<dbReference type="PIRSF" id="PIRSF016481">
    <property type="entry name" value="Pilus_assembly_PilP"/>
    <property type="match status" value="1"/>
</dbReference>
<reference evidence="2 3" key="1">
    <citation type="submission" date="2016-10" db="EMBL/GenBank/DDBJ databases">
        <authorList>
            <person name="de Groot N.N."/>
        </authorList>
    </citation>
    <scope>NUCLEOTIDE SEQUENCE [LARGE SCALE GENOMIC DNA]</scope>
    <source>
        <strain evidence="2 3">DSM 23609</strain>
    </source>
</reference>